<dbReference type="GO" id="GO:0005634">
    <property type="term" value="C:nucleus"/>
    <property type="evidence" value="ECO:0007669"/>
    <property type="project" value="UniProtKB-SubCell"/>
</dbReference>
<gene>
    <name evidence="6" type="ORF">CPELLU_LOCUS13969</name>
</gene>
<dbReference type="PANTHER" id="PTHR11829">
    <property type="entry name" value="FORKHEAD BOX PROTEIN"/>
    <property type="match status" value="1"/>
</dbReference>
<dbReference type="PRINTS" id="PR00053">
    <property type="entry name" value="FORKHEAD"/>
</dbReference>
<evidence type="ECO:0000256" key="4">
    <source>
        <dbReference type="SAM" id="MobiDB-lite"/>
    </source>
</evidence>
<evidence type="ECO:0000256" key="3">
    <source>
        <dbReference type="PROSITE-ProRule" id="PRU00089"/>
    </source>
</evidence>
<dbReference type="InterPro" id="IPR030456">
    <property type="entry name" value="TF_fork_head_CS_2"/>
</dbReference>
<feature type="DNA-binding region" description="Fork-head" evidence="3">
    <location>
        <begin position="83"/>
        <end position="177"/>
    </location>
</feature>
<accession>A0A9N9IKP7</accession>
<comment type="caution">
    <text evidence="6">The sequence shown here is derived from an EMBL/GenBank/DDBJ whole genome shotgun (WGS) entry which is preliminary data.</text>
</comment>
<dbReference type="Pfam" id="PF00250">
    <property type="entry name" value="Forkhead"/>
    <property type="match status" value="1"/>
</dbReference>
<protein>
    <submittedName>
        <fullName evidence="6">4552_t:CDS:1</fullName>
    </submittedName>
</protein>
<comment type="subcellular location">
    <subcellularLocation>
        <location evidence="3">Nucleus</location>
    </subcellularLocation>
</comment>
<evidence type="ECO:0000259" key="5">
    <source>
        <dbReference type="PROSITE" id="PS50039"/>
    </source>
</evidence>
<feature type="non-terminal residue" evidence="6">
    <location>
        <position position="364"/>
    </location>
</feature>
<name>A0A9N9IKP7_9GLOM</name>
<sequence>MDFFQNANLQQASNNPLREASNKITPVLELLKGEMTMDDYLNGNQKTIRKRRQQEREQDENFEPIVNNTKDEIKLKPKDSNRKPLYTYASLIGQAILQAPNRRLPLNEIYEWIMATYPFYKKENKGWQNSIRHNLTLCPAFRKVERESGHPAKGSYWSIPDEFMCCFVNGAYKNERMPANDKKKKKSKTGDKDVSSECSTPVPNVRNRNTTTPSKVKVSDERHEGQQYENNDSNEYSNIQDTILNSNQSFDDDLNSQDTYMFNIQPVDTYNHQIIDIFQYAGGLTEMGDQASEIDDFINDHNFTDTLSASGKTFYGLEHCQANIDNVSPDPDGLRYFYAMKCNVKQECERYVNMREVEFQDLDA</sequence>
<dbReference type="AlphaFoldDB" id="A0A9N9IKP7"/>
<evidence type="ECO:0000313" key="7">
    <source>
        <dbReference type="Proteomes" id="UP000789759"/>
    </source>
</evidence>
<dbReference type="PROSITE" id="PS50039">
    <property type="entry name" value="FORK_HEAD_3"/>
    <property type="match status" value="1"/>
</dbReference>
<dbReference type="PANTHER" id="PTHR11829:SF343">
    <property type="entry name" value="FORK-HEAD DOMAIN-CONTAINING PROTEIN"/>
    <property type="match status" value="1"/>
</dbReference>
<dbReference type="GO" id="GO:0000981">
    <property type="term" value="F:DNA-binding transcription factor activity, RNA polymerase II-specific"/>
    <property type="evidence" value="ECO:0007669"/>
    <property type="project" value="TreeGrafter"/>
</dbReference>
<dbReference type="PROSITE" id="PS00658">
    <property type="entry name" value="FORK_HEAD_2"/>
    <property type="match status" value="1"/>
</dbReference>
<feature type="domain" description="Fork-head" evidence="5">
    <location>
        <begin position="83"/>
        <end position="177"/>
    </location>
</feature>
<feature type="region of interest" description="Disordered" evidence="4">
    <location>
        <begin position="178"/>
        <end position="235"/>
    </location>
</feature>
<feature type="compositionally biased region" description="Polar residues" evidence="4">
    <location>
        <begin position="197"/>
        <end position="214"/>
    </location>
</feature>
<dbReference type="InterPro" id="IPR036390">
    <property type="entry name" value="WH_DNA-bd_sf"/>
</dbReference>
<dbReference type="InterPro" id="IPR050211">
    <property type="entry name" value="FOX_domain-containing"/>
</dbReference>
<keyword evidence="1 3" id="KW-0238">DNA-binding</keyword>
<dbReference type="InterPro" id="IPR036388">
    <property type="entry name" value="WH-like_DNA-bd_sf"/>
</dbReference>
<evidence type="ECO:0000256" key="1">
    <source>
        <dbReference type="ARBA" id="ARBA00023125"/>
    </source>
</evidence>
<keyword evidence="2 3" id="KW-0539">Nucleus</keyword>
<dbReference type="InterPro" id="IPR001766">
    <property type="entry name" value="Fork_head_dom"/>
</dbReference>
<dbReference type="SMART" id="SM00339">
    <property type="entry name" value="FH"/>
    <property type="match status" value="1"/>
</dbReference>
<dbReference type="Proteomes" id="UP000789759">
    <property type="component" value="Unassembled WGS sequence"/>
</dbReference>
<dbReference type="FunFam" id="1.10.10.10:FF:000135">
    <property type="entry name" value="forkhead box protein G1"/>
    <property type="match status" value="1"/>
</dbReference>
<dbReference type="OrthoDB" id="5954824at2759"/>
<proteinExistence type="predicted"/>
<feature type="region of interest" description="Disordered" evidence="4">
    <location>
        <begin position="1"/>
        <end position="20"/>
    </location>
</feature>
<dbReference type="CDD" id="cd00059">
    <property type="entry name" value="FH_FOX"/>
    <property type="match status" value="1"/>
</dbReference>
<evidence type="ECO:0000313" key="6">
    <source>
        <dbReference type="EMBL" id="CAG8738768.1"/>
    </source>
</evidence>
<feature type="compositionally biased region" description="Polar residues" evidence="4">
    <location>
        <begin position="1"/>
        <end position="16"/>
    </location>
</feature>
<keyword evidence="7" id="KW-1185">Reference proteome</keyword>
<feature type="compositionally biased region" description="Basic and acidic residues" evidence="4">
    <location>
        <begin position="217"/>
        <end position="226"/>
    </location>
</feature>
<reference evidence="6" key="1">
    <citation type="submission" date="2021-06" db="EMBL/GenBank/DDBJ databases">
        <authorList>
            <person name="Kallberg Y."/>
            <person name="Tangrot J."/>
            <person name="Rosling A."/>
        </authorList>
    </citation>
    <scope>NUCLEOTIDE SEQUENCE</scope>
    <source>
        <strain evidence="6">FL966</strain>
    </source>
</reference>
<dbReference type="Gene3D" id="1.10.10.10">
    <property type="entry name" value="Winged helix-like DNA-binding domain superfamily/Winged helix DNA-binding domain"/>
    <property type="match status" value="1"/>
</dbReference>
<evidence type="ECO:0000256" key="2">
    <source>
        <dbReference type="ARBA" id="ARBA00023242"/>
    </source>
</evidence>
<organism evidence="6 7">
    <name type="scientific">Cetraspora pellucida</name>
    <dbReference type="NCBI Taxonomy" id="1433469"/>
    <lineage>
        <taxon>Eukaryota</taxon>
        <taxon>Fungi</taxon>
        <taxon>Fungi incertae sedis</taxon>
        <taxon>Mucoromycota</taxon>
        <taxon>Glomeromycotina</taxon>
        <taxon>Glomeromycetes</taxon>
        <taxon>Diversisporales</taxon>
        <taxon>Gigasporaceae</taxon>
        <taxon>Cetraspora</taxon>
    </lineage>
</organism>
<dbReference type="GO" id="GO:0000978">
    <property type="term" value="F:RNA polymerase II cis-regulatory region sequence-specific DNA binding"/>
    <property type="evidence" value="ECO:0007669"/>
    <property type="project" value="TreeGrafter"/>
</dbReference>
<dbReference type="EMBL" id="CAJVQA010015696">
    <property type="protein sequence ID" value="CAG8738768.1"/>
    <property type="molecule type" value="Genomic_DNA"/>
</dbReference>
<dbReference type="SUPFAM" id="SSF46785">
    <property type="entry name" value="Winged helix' DNA-binding domain"/>
    <property type="match status" value="1"/>
</dbReference>